<dbReference type="Proteomes" id="UP000262969">
    <property type="component" value="Unassembled WGS sequence"/>
</dbReference>
<dbReference type="AlphaFoldDB" id="A0A3D2X3J6"/>
<sequence length="129" mass="14909">MFNGYLLKLDGKIFPLNLIQPSTYTCTPNQILDEDSYTDGDGVLRRKILPHKRTKIEFNTPPMLESNTTELRNLIKNKDKVTAEYFNTGTGQYASGAFYIPDVEFIICKLYIEKKDILYDSIRIALIEY</sequence>
<accession>A0A3D2X3J6</accession>
<proteinExistence type="predicted"/>
<comment type="caution">
    <text evidence="1">The sequence shown here is derived from an EMBL/GenBank/DDBJ whole genome shotgun (WGS) entry which is preliminary data.</text>
</comment>
<organism evidence="1 2">
    <name type="scientific">Lachnoclostridium phytofermentans</name>
    <dbReference type="NCBI Taxonomy" id="66219"/>
    <lineage>
        <taxon>Bacteria</taxon>
        <taxon>Bacillati</taxon>
        <taxon>Bacillota</taxon>
        <taxon>Clostridia</taxon>
        <taxon>Lachnospirales</taxon>
        <taxon>Lachnospiraceae</taxon>
    </lineage>
</organism>
<dbReference type="EMBL" id="DPVV01000078">
    <property type="protein sequence ID" value="HCL01203.1"/>
    <property type="molecule type" value="Genomic_DNA"/>
</dbReference>
<evidence type="ECO:0000313" key="1">
    <source>
        <dbReference type="EMBL" id="HCL01203.1"/>
    </source>
</evidence>
<dbReference type="Pfam" id="PF20458">
    <property type="entry name" value="DUF6711"/>
    <property type="match status" value="1"/>
</dbReference>
<evidence type="ECO:0008006" key="3">
    <source>
        <dbReference type="Google" id="ProtNLM"/>
    </source>
</evidence>
<evidence type="ECO:0000313" key="2">
    <source>
        <dbReference type="Proteomes" id="UP000262969"/>
    </source>
</evidence>
<reference evidence="1 2" key="1">
    <citation type="journal article" date="2018" name="Nat. Biotechnol.">
        <title>A standardized bacterial taxonomy based on genome phylogeny substantially revises the tree of life.</title>
        <authorList>
            <person name="Parks D.H."/>
            <person name="Chuvochina M."/>
            <person name="Waite D.W."/>
            <person name="Rinke C."/>
            <person name="Skarshewski A."/>
            <person name="Chaumeil P.A."/>
            <person name="Hugenholtz P."/>
        </authorList>
    </citation>
    <scope>NUCLEOTIDE SEQUENCE [LARGE SCALE GENOMIC DNA]</scope>
    <source>
        <strain evidence="1">UBA11728</strain>
    </source>
</reference>
<gene>
    <name evidence="1" type="ORF">DHW61_02120</name>
</gene>
<dbReference type="InterPro" id="IPR046557">
    <property type="entry name" value="DUF6711"/>
</dbReference>
<name>A0A3D2X3J6_9FIRM</name>
<protein>
    <recommendedName>
        <fullName evidence="3">Phage tail protein</fullName>
    </recommendedName>
</protein>